<comment type="caution">
    <text evidence="3">The sequence shown here is derived from an EMBL/GenBank/DDBJ whole genome shotgun (WGS) entry which is preliminary data.</text>
</comment>
<keyword evidence="2" id="KW-0472">Membrane</keyword>
<name>A0ABX9JM64_9BACT</name>
<keyword evidence="4" id="KW-1185">Reference proteome</keyword>
<proteinExistence type="predicted"/>
<feature type="transmembrane region" description="Helical" evidence="2">
    <location>
        <begin position="126"/>
        <end position="149"/>
    </location>
</feature>
<accession>A0ABX9JM64</accession>
<dbReference type="RefSeq" id="WP_147333240.1">
    <property type="nucleotide sequence ID" value="NZ_CP011509.1"/>
</dbReference>
<organism evidence="3 4">
    <name type="scientific">Archangium gephyra</name>
    <dbReference type="NCBI Taxonomy" id="48"/>
    <lineage>
        <taxon>Bacteria</taxon>
        <taxon>Pseudomonadati</taxon>
        <taxon>Myxococcota</taxon>
        <taxon>Myxococcia</taxon>
        <taxon>Myxococcales</taxon>
        <taxon>Cystobacterineae</taxon>
        <taxon>Archangiaceae</taxon>
        <taxon>Archangium</taxon>
    </lineage>
</organism>
<feature type="compositionally biased region" description="Basic and acidic residues" evidence="1">
    <location>
        <begin position="330"/>
        <end position="350"/>
    </location>
</feature>
<sequence>MGPTDLGLLPVGFRELPDGRWQLLFPSQPPNLALEVLSLEEVRPLLTAFSTLEHGSGPRLRLLEVPGAEHSSHRPTTDWEARLREEFLSRFGPPLLPLPESLTSSRLFLALQLSTRYMADGIREAAIALFTSPVFVLSVCLSIVVYFSAWLMPEPLFSKAFAATLTLRLALAAGLVEVGQVAMACLRLYREVEASSTPQELEAASARFGKSMGGTYLRVLVTVATLGLTRFIPQVPEGGIWRLFPPATPQGLVLLEQSASGAQVMANGSLIVSGVAMGTASCSGLALCATNASVSAPSGASRLSTRYGPPHTRKNPRHNAAIEDELAAREAAGHTDLRKNKPQVDERGNRLFEQSPTARPAFRRPDVSSIRPDGIRHNINYVSNPKDLKRELDAFEAMKRADLDAIHELYLLDGTLVRRHVPASVQFP</sequence>
<reference evidence="3 4" key="1">
    <citation type="submission" date="2018-08" db="EMBL/GenBank/DDBJ databases">
        <title>Genomic Encyclopedia of Archaeal and Bacterial Type Strains, Phase II (KMG-II): from individual species to whole genera.</title>
        <authorList>
            <person name="Goeker M."/>
        </authorList>
    </citation>
    <scope>NUCLEOTIDE SEQUENCE [LARGE SCALE GENOMIC DNA]</scope>
    <source>
        <strain evidence="3 4">DSM 2261</strain>
    </source>
</reference>
<feature type="region of interest" description="Disordered" evidence="1">
    <location>
        <begin position="298"/>
        <end position="318"/>
    </location>
</feature>
<keyword evidence="2" id="KW-1133">Transmembrane helix</keyword>
<evidence type="ECO:0000256" key="2">
    <source>
        <dbReference type="SAM" id="Phobius"/>
    </source>
</evidence>
<keyword evidence="2" id="KW-0812">Transmembrane</keyword>
<evidence type="ECO:0008006" key="5">
    <source>
        <dbReference type="Google" id="ProtNLM"/>
    </source>
</evidence>
<dbReference type="EMBL" id="QUMU01000020">
    <property type="protein sequence ID" value="REG20725.1"/>
    <property type="molecule type" value="Genomic_DNA"/>
</dbReference>
<gene>
    <name evidence="3" type="ORF">ATI61_12081</name>
</gene>
<dbReference type="Proteomes" id="UP000256345">
    <property type="component" value="Unassembled WGS sequence"/>
</dbReference>
<protein>
    <recommendedName>
        <fullName evidence="5">Lipoprotein</fullName>
    </recommendedName>
</protein>
<evidence type="ECO:0000256" key="1">
    <source>
        <dbReference type="SAM" id="MobiDB-lite"/>
    </source>
</evidence>
<feature type="region of interest" description="Disordered" evidence="1">
    <location>
        <begin position="330"/>
        <end position="370"/>
    </location>
</feature>
<evidence type="ECO:0000313" key="3">
    <source>
        <dbReference type="EMBL" id="REG20725.1"/>
    </source>
</evidence>
<evidence type="ECO:0000313" key="4">
    <source>
        <dbReference type="Proteomes" id="UP000256345"/>
    </source>
</evidence>